<dbReference type="InterPro" id="IPR004035">
    <property type="entry name" value="Endouclease-III_FeS-bd_BS"/>
</dbReference>
<dbReference type="EMBL" id="QENZ01000007">
    <property type="protein sequence ID" value="PVX49302.1"/>
    <property type="molecule type" value="Genomic_DNA"/>
</dbReference>
<protein>
    <submittedName>
        <fullName evidence="14">Endonuclease-3</fullName>
    </submittedName>
</protein>
<dbReference type="InterPro" id="IPR011257">
    <property type="entry name" value="DNA_glycosylase"/>
</dbReference>
<evidence type="ECO:0000259" key="13">
    <source>
        <dbReference type="SMART" id="SM00478"/>
    </source>
</evidence>
<dbReference type="Pfam" id="PF00730">
    <property type="entry name" value="HhH-GPD"/>
    <property type="match status" value="1"/>
</dbReference>
<dbReference type="InterPro" id="IPR023170">
    <property type="entry name" value="HhH_base_excis_C"/>
</dbReference>
<dbReference type="Pfam" id="PF00633">
    <property type="entry name" value="HHH"/>
    <property type="match status" value="1"/>
</dbReference>
<feature type="domain" description="HhH-GPD" evidence="13">
    <location>
        <begin position="45"/>
        <end position="192"/>
    </location>
</feature>
<dbReference type="PANTHER" id="PTHR10359:SF18">
    <property type="entry name" value="ENDONUCLEASE III"/>
    <property type="match status" value="1"/>
</dbReference>
<comment type="similarity">
    <text evidence="2">Belongs to the Nth/MutY family.</text>
</comment>
<keyword evidence="12" id="KW-0326">Glycosidase</keyword>
<dbReference type="GO" id="GO:0004519">
    <property type="term" value="F:endonuclease activity"/>
    <property type="evidence" value="ECO:0007669"/>
    <property type="project" value="UniProtKB-KW"/>
</dbReference>
<evidence type="ECO:0000256" key="9">
    <source>
        <dbReference type="ARBA" id="ARBA00023125"/>
    </source>
</evidence>
<evidence type="ECO:0000256" key="2">
    <source>
        <dbReference type="ARBA" id="ARBA00008343"/>
    </source>
</evidence>
<dbReference type="GO" id="GO:0006285">
    <property type="term" value="P:base-excision repair, AP site formation"/>
    <property type="evidence" value="ECO:0007669"/>
    <property type="project" value="TreeGrafter"/>
</dbReference>
<dbReference type="SUPFAM" id="SSF48150">
    <property type="entry name" value="DNA-glycosylase"/>
    <property type="match status" value="1"/>
</dbReference>
<comment type="caution">
    <text evidence="14">The sequence shown here is derived from an EMBL/GenBank/DDBJ whole genome shotgun (WGS) entry which is preliminary data.</text>
</comment>
<dbReference type="AlphaFoldDB" id="A0A7L4UMI2"/>
<dbReference type="CDD" id="cd00056">
    <property type="entry name" value="ENDO3c"/>
    <property type="match status" value="1"/>
</dbReference>
<evidence type="ECO:0000256" key="11">
    <source>
        <dbReference type="ARBA" id="ARBA00023239"/>
    </source>
</evidence>
<keyword evidence="11" id="KW-0456">Lyase</keyword>
<keyword evidence="14" id="KW-0540">Nuclease</keyword>
<evidence type="ECO:0000256" key="10">
    <source>
        <dbReference type="ARBA" id="ARBA00023204"/>
    </source>
</evidence>
<dbReference type="PANTHER" id="PTHR10359">
    <property type="entry name" value="A/G-SPECIFIC ADENINE GLYCOSYLASE/ENDONUCLEASE III"/>
    <property type="match status" value="1"/>
</dbReference>
<dbReference type="InterPro" id="IPR000445">
    <property type="entry name" value="HhH_motif"/>
</dbReference>
<evidence type="ECO:0000256" key="12">
    <source>
        <dbReference type="ARBA" id="ARBA00023295"/>
    </source>
</evidence>
<keyword evidence="3" id="KW-0004">4Fe-4S</keyword>
<dbReference type="GO" id="GO:0046872">
    <property type="term" value="F:metal ion binding"/>
    <property type="evidence" value="ECO:0007669"/>
    <property type="project" value="UniProtKB-KW"/>
</dbReference>
<keyword evidence="10" id="KW-0234">DNA repair</keyword>
<evidence type="ECO:0000256" key="7">
    <source>
        <dbReference type="ARBA" id="ARBA00023004"/>
    </source>
</evidence>
<dbReference type="GO" id="GO:0016829">
    <property type="term" value="F:lyase activity"/>
    <property type="evidence" value="ECO:0007669"/>
    <property type="project" value="UniProtKB-KW"/>
</dbReference>
<evidence type="ECO:0000256" key="1">
    <source>
        <dbReference type="ARBA" id="ARBA00001966"/>
    </source>
</evidence>
<evidence type="ECO:0000256" key="5">
    <source>
        <dbReference type="ARBA" id="ARBA00022763"/>
    </source>
</evidence>
<keyword evidence="8" id="KW-0411">Iron-sulfur</keyword>
<proteinExistence type="inferred from homology"/>
<dbReference type="PIRSF" id="PIRSF001435">
    <property type="entry name" value="Nth"/>
    <property type="match status" value="1"/>
</dbReference>
<keyword evidence="14" id="KW-0255">Endonuclease</keyword>
<dbReference type="PROSITE" id="PS00764">
    <property type="entry name" value="ENDONUCLEASE_III_1"/>
    <property type="match status" value="1"/>
</dbReference>
<evidence type="ECO:0000313" key="14">
    <source>
        <dbReference type="EMBL" id="PVX49302.1"/>
    </source>
</evidence>
<dbReference type="FunFam" id="1.10.340.30:FF:000001">
    <property type="entry name" value="Endonuclease III"/>
    <property type="match status" value="1"/>
</dbReference>
<gene>
    <name evidence="14" type="ORF">C7377_1848</name>
</gene>
<dbReference type="RefSeq" id="WP_116497049.1">
    <property type="nucleotide sequence ID" value="NZ_QENZ01000007.1"/>
</dbReference>
<dbReference type="GO" id="GO:0003677">
    <property type="term" value="F:DNA binding"/>
    <property type="evidence" value="ECO:0007669"/>
    <property type="project" value="UniProtKB-KW"/>
</dbReference>
<comment type="cofactor">
    <cofactor evidence="1">
        <name>[4Fe-4S] cluster</name>
        <dbReference type="ChEBI" id="CHEBI:49883"/>
    </cofactor>
</comment>
<keyword evidence="5" id="KW-0227">DNA damage</keyword>
<dbReference type="GO" id="GO:0051539">
    <property type="term" value="F:4 iron, 4 sulfur cluster binding"/>
    <property type="evidence" value="ECO:0007669"/>
    <property type="project" value="UniProtKB-KW"/>
</dbReference>
<keyword evidence="9" id="KW-0238">DNA-binding</keyword>
<keyword evidence="15" id="KW-1185">Reference proteome</keyword>
<dbReference type="Gene3D" id="1.10.1670.10">
    <property type="entry name" value="Helix-hairpin-Helix base-excision DNA repair enzymes (C-terminal)"/>
    <property type="match status" value="1"/>
</dbReference>
<dbReference type="SMART" id="SM00478">
    <property type="entry name" value="ENDO3c"/>
    <property type="match status" value="1"/>
</dbReference>
<organism evidence="14 15">
    <name type="scientific">Balneicella halophila</name>
    <dbReference type="NCBI Taxonomy" id="1537566"/>
    <lineage>
        <taxon>Bacteria</taxon>
        <taxon>Pseudomonadati</taxon>
        <taxon>Bacteroidota</taxon>
        <taxon>Bacteroidia</taxon>
        <taxon>Bacteroidales</taxon>
        <taxon>Balneicellaceae</taxon>
        <taxon>Balneicella</taxon>
    </lineage>
</organism>
<keyword evidence="4" id="KW-0479">Metal-binding</keyword>
<dbReference type="InterPro" id="IPR003651">
    <property type="entry name" value="Endonuclease3_FeS-loop_motif"/>
</dbReference>
<accession>A0A7L4UMI2</accession>
<sequence>MAEKNLEKIYEILSEEYNVFAETDNEWDNNGLNSTDFKSLVSVMLSAMTHTKRVVRACNALYEKATTPEQIIALTDDELTEMIRPVAHYNKKTKHLKELCRQVIEEFDGEVPKTKKELMSLQGVGRKTADILMNFNFGGETIAVDTHVHRLLNRLGIVETKNSKETADIINDITPKKYKKHAHEWLIQHGGNICISRKPKCQECVVYELCEYDEKTS</sequence>
<dbReference type="InterPro" id="IPR003265">
    <property type="entry name" value="HhH-GPD_domain"/>
</dbReference>
<evidence type="ECO:0000256" key="8">
    <source>
        <dbReference type="ARBA" id="ARBA00023014"/>
    </source>
</evidence>
<dbReference type="Pfam" id="PF10576">
    <property type="entry name" value="EndIII_4Fe-2S"/>
    <property type="match status" value="1"/>
</dbReference>
<dbReference type="Proteomes" id="UP000251835">
    <property type="component" value="Unassembled WGS sequence"/>
</dbReference>
<reference evidence="14 15" key="1">
    <citation type="submission" date="2018-05" db="EMBL/GenBank/DDBJ databases">
        <title>Genomic Encyclopedia of Type Strains, Phase IV (KMG-IV): sequencing the most valuable type-strain genomes for metagenomic binning, comparative biology and taxonomic classification.</title>
        <authorList>
            <person name="Goeker M."/>
        </authorList>
    </citation>
    <scope>NUCLEOTIDE SEQUENCE [LARGE SCALE GENOMIC DNA]</scope>
    <source>
        <strain evidence="14 15">DSM 28579</strain>
    </source>
</reference>
<evidence type="ECO:0000256" key="4">
    <source>
        <dbReference type="ARBA" id="ARBA00022723"/>
    </source>
</evidence>
<keyword evidence="6" id="KW-0378">Hydrolase</keyword>
<dbReference type="GO" id="GO:0019104">
    <property type="term" value="F:DNA N-glycosylase activity"/>
    <property type="evidence" value="ECO:0007669"/>
    <property type="project" value="UniProtKB-ARBA"/>
</dbReference>
<dbReference type="Gene3D" id="1.10.340.30">
    <property type="entry name" value="Hypothetical protein, domain 2"/>
    <property type="match status" value="1"/>
</dbReference>
<dbReference type="FunFam" id="1.10.1670.10:FF:000001">
    <property type="entry name" value="Endonuclease III"/>
    <property type="match status" value="1"/>
</dbReference>
<name>A0A7L4UMI2_BALHA</name>
<evidence type="ECO:0000313" key="15">
    <source>
        <dbReference type="Proteomes" id="UP000251835"/>
    </source>
</evidence>
<evidence type="ECO:0000256" key="6">
    <source>
        <dbReference type="ARBA" id="ARBA00022801"/>
    </source>
</evidence>
<evidence type="ECO:0000256" key="3">
    <source>
        <dbReference type="ARBA" id="ARBA00022485"/>
    </source>
</evidence>
<keyword evidence="7" id="KW-0408">Iron</keyword>
<dbReference type="OrthoDB" id="9800977at2"/>